<keyword evidence="1" id="KW-0547">Nucleotide-binding</keyword>
<evidence type="ECO:0000256" key="2">
    <source>
        <dbReference type="ARBA" id="ARBA00022840"/>
    </source>
</evidence>
<keyword evidence="2" id="KW-0067">ATP-binding</keyword>
<evidence type="ECO:0000313" key="4">
    <source>
        <dbReference type="EMBL" id="CAB4698324.1"/>
    </source>
</evidence>
<evidence type="ECO:0000313" key="5">
    <source>
        <dbReference type="EMBL" id="CAB4781415.1"/>
    </source>
</evidence>
<evidence type="ECO:0000256" key="1">
    <source>
        <dbReference type="ARBA" id="ARBA00022741"/>
    </source>
</evidence>
<proteinExistence type="inferred from homology"/>
<reference evidence="4" key="1">
    <citation type="submission" date="2020-05" db="EMBL/GenBank/DDBJ databases">
        <authorList>
            <person name="Chiriac C."/>
            <person name="Salcher M."/>
            <person name="Ghai R."/>
            <person name="Kavagutti S V."/>
        </authorList>
    </citation>
    <scope>NUCLEOTIDE SEQUENCE</scope>
</reference>
<dbReference type="PANTHER" id="PTHR10695">
    <property type="entry name" value="DEPHOSPHO-COA KINASE-RELATED"/>
    <property type="match status" value="1"/>
</dbReference>
<protein>
    <submittedName>
        <fullName evidence="4">Unannotated protein</fullName>
    </submittedName>
</protein>
<dbReference type="EMBL" id="CAEZWO010000138">
    <property type="protein sequence ID" value="CAB4669729.1"/>
    <property type="molecule type" value="Genomic_DNA"/>
</dbReference>
<organism evidence="4">
    <name type="scientific">freshwater metagenome</name>
    <dbReference type="NCBI Taxonomy" id="449393"/>
    <lineage>
        <taxon>unclassified sequences</taxon>
        <taxon>metagenomes</taxon>
        <taxon>ecological metagenomes</taxon>
    </lineage>
</organism>
<dbReference type="NCBIfam" id="TIGR00152">
    <property type="entry name" value="dephospho-CoA kinase"/>
    <property type="match status" value="1"/>
</dbReference>
<gene>
    <name evidence="3" type="ORF">UFOPK2254_01199</name>
    <name evidence="4" type="ORF">UFOPK2646_00319</name>
    <name evidence="5" type="ORF">UFOPK2907_01188</name>
    <name evidence="6" type="ORF">UFOPK3241_00025</name>
    <name evidence="7" type="ORF">UFOPK3707_00360</name>
</gene>
<dbReference type="CDD" id="cd02022">
    <property type="entry name" value="DPCK"/>
    <property type="match status" value="1"/>
</dbReference>
<dbReference type="PANTHER" id="PTHR10695:SF46">
    <property type="entry name" value="BIFUNCTIONAL COENZYME A SYNTHASE-RELATED"/>
    <property type="match status" value="1"/>
</dbReference>
<dbReference type="Pfam" id="PF01121">
    <property type="entry name" value="CoaE"/>
    <property type="match status" value="1"/>
</dbReference>
<evidence type="ECO:0000313" key="6">
    <source>
        <dbReference type="EMBL" id="CAB4839301.1"/>
    </source>
</evidence>
<accession>A0A6J6PQH9</accession>
<sequence length="200" mass="21888">MLVVALTGGIGSGKSLAAQFFSDLGANVIDADQLARAAIERGTPGFDEVVATFGDSILTDGQINRRALGEIIFADSGLRSQLELIIHPRVRDQFHAAVAALRGDDVLIYEIPLLFETGVASSFDYVITVESERSRRVERLRAKGLRESEILARIASQASEEERASIADYVLENNGTRDELLRQVEHIWEGVLPPLQRQGS</sequence>
<dbReference type="Gene3D" id="3.40.50.300">
    <property type="entry name" value="P-loop containing nucleotide triphosphate hydrolases"/>
    <property type="match status" value="1"/>
</dbReference>
<dbReference type="EMBL" id="CAFBMY010000038">
    <property type="protein sequence ID" value="CAB4921377.1"/>
    <property type="molecule type" value="Genomic_DNA"/>
</dbReference>
<dbReference type="GO" id="GO:0005524">
    <property type="term" value="F:ATP binding"/>
    <property type="evidence" value="ECO:0007669"/>
    <property type="project" value="UniProtKB-KW"/>
</dbReference>
<dbReference type="HAMAP" id="MF_00376">
    <property type="entry name" value="Dephospho_CoA_kinase"/>
    <property type="match status" value="1"/>
</dbReference>
<evidence type="ECO:0000313" key="3">
    <source>
        <dbReference type="EMBL" id="CAB4669729.1"/>
    </source>
</evidence>
<dbReference type="SUPFAM" id="SSF52540">
    <property type="entry name" value="P-loop containing nucleoside triphosphate hydrolases"/>
    <property type="match status" value="1"/>
</dbReference>
<evidence type="ECO:0000313" key="7">
    <source>
        <dbReference type="EMBL" id="CAB4921377.1"/>
    </source>
</evidence>
<dbReference type="EMBL" id="CAEZZR010000129">
    <property type="protein sequence ID" value="CAB4781415.1"/>
    <property type="molecule type" value="Genomic_DNA"/>
</dbReference>
<dbReference type="InterPro" id="IPR001977">
    <property type="entry name" value="Depp_CoAkinase"/>
</dbReference>
<dbReference type="EMBL" id="CAEZYB010000022">
    <property type="protein sequence ID" value="CAB4698324.1"/>
    <property type="molecule type" value="Genomic_DNA"/>
</dbReference>
<dbReference type="GO" id="GO:0015937">
    <property type="term" value="P:coenzyme A biosynthetic process"/>
    <property type="evidence" value="ECO:0007669"/>
    <property type="project" value="InterPro"/>
</dbReference>
<dbReference type="InterPro" id="IPR027417">
    <property type="entry name" value="P-loop_NTPase"/>
</dbReference>
<dbReference type="AlphaFoldDB" id="A0A6J6PQH9"/>
<dbReference type="EMBL" id="CAFAZX010000001">
    <property type="protein sequence ID" value="CAB4839301.1"/>
    <property type="molecule type" value="Genomic_DNA"/>
</dbReference>
<dbReference type="GO" id="GO:0004140">
    <property type="term" value="F:dephospho-CoA kinase activity"/>
    <property type="evidence" value="ECO:0007669"/>
    <property type="project" value="InterPro"/>
</dbReference>
<dbReference type="PROSITE" id="PS51219">
    <property type="entry name" value="DPCK"/>
    <property type="match status" value="1"/>
</dbReference>
<name>A0A6J6PQH9_9ZZZZ</name>
<dbReference type="NCBIfam" id="NF002879">
    <property type="entry name" value="PRK03333.1"/>
    <property type="match status" value="1"/>
</dbReference>